<evidence type="ECO:0000313" key="12">
    <source>
        <dbReference type="Proteomes" id="UP000243706"/>
    </source>
</evidence>
<reference evidence="10" key="1">
    <citation type="journal article" date="2014" name="Int. J. Syst. Evol. Microbiol.">
        <title>Complete genome of a new Firmicutes species belonging to the dominant human colonic microbiota ('Ruminococcus bicirculans') reveals two chromosomes and a selective capacity to utilize plant glucans.</title>
        <authorList>
            <consortium name="NISC Comparative Sequencing Program"/>
            <person name="Wegmann U."/>
            <person name="Louis P."/>
            <person name="Goesmann A."/>
            <person name="Henrissat B."/>
            <person name="Duncan S.H."/>
            <person name="Flint H.J."/>
        </authorList>
    </citation>
    <scope>NUCLEOTIDE SEQUENCE</scope>
    <source>
        <strain evidence="10">CCM 4175</strain>
    </source>
</reference>
<dbReference type="Pfam" id="PF02852">
    <property type="entry name" value="Pyr_redox_dim"/>
    <property type="match status" value="1"/>
</dbReference>
<dbReference type="HAMAP" id="MF_01608">
    <property type="entry name" value="CoA_diS_reduct"/>
    <property type="match status" value="1"/>
</dbReference>
<keyword evidence="3 7" id="KW-0274">FAD</keyword>
<dbReference type="OrthoDB" id="9802028at2"/>
<feature type="binding site" evidence="7">
    <location>
        <position position="24"/>
    </location>
    <ligand>
        <name>substrate</name>
    </ligand>
</feature>
<feature type="domain" description="Pyridine nucleotide-disulphide oxidoreductase dimerisation" evidence="8">
    <location>
        <begin position="327"/>
        <end position="426"/>
    </location>
</feature>
<keyword evidence="5 7" id="KW-0560">Oxidoreductase</keyword>
<dbReference type="PANTHER" id="PTHR43429:SF1">
    <property type="entry name" value="NAD(P)H SULFUR OXIDOREDUCTASE (COA-DEPENDENT)"/>
    <property type="match status" value="1"/>
</dbReference>
<feature type="binding site" evidence="7">
    <location>
        <position position="429"/>
    </location>
    <ligand>
        <name>substrate</name>
    </ligand>
</feature>
<evidence type="ECO:0000313" key="10">
    <source>
        <dbReference type="EMBL" id="GGA91130.1"/>
    </source>
</evidence>
<keyword evidence="2 7" id="KW-0285">Flavoprotein</keyword>
<evidence type="ECO:0000259" key="9">
    <source>
        <dbReference type="Pfam" id="PF07992"/>
    </source>
</evidence>
<dbReference type="Pfam" id="PF07992">
    <property type="entry name" value="Pyr_redox_2"/>
    <property type="match status" value="1"/>
</dbReference>
<keyword evidence="4 7" id="KW-0521">NADP</keyword>
<proteinExistence type="inferred from homology"/>
<dbReference type="InterPro" id="IPR036188">
    <property type="entry name" value="FAD/NAD-bd_sf"/>
</dbReference>
<dbReference type="SUPFAM" id="SSF51905">
    <property type="entry name" value="FAD/NAD(P)-binding domain"/>
    <property type="match status" value="1"/>
</dbReference>
<dbReference type="EC" id="1.8.1.14" evidence="7"/>
<comment type="miscellaneous">
    <text evidence="7">Reduction of disulfides occurs by a thiol-disulfide exchange reaction, but involves only a single catalytic cysteine residue that forms a stable mixed disulfide with CoA during catalysis.</text>
</comment>
<dbReference type="PRINTS" id="PR00368">
    <property type="entry name" value="FADPNR"/>
</dbReference>
<reference evidence="11 12" key="2">
    <citation type="submission" date="2017-06" db="EMBL/GenBank/DDBJ databases">
        <authorList>
            <consortium name="Pathogen Informatics"/>
        </authorList>
    </citation>
    <scope>NUCLEOTIDE SEQUENCE [LARGE SCALE GENOMIC DNA]</scope>
    <source>
        <strain evidence="11 12">NCTC13833</strain>
    </source>
</reference>
<dbReference type="PRINTS" id="PR00411">
    <property type="entry name" value="PNDRDTASEI"/>
</dbReference>
<feature type="binding site" evidence="7">
    <location>
        <begin position="10"/>
        <end position="35"/>
    </location>
    <ligand>
        <name>FAD</name>
        <dbReference type="ChEBI" id="CHEBI:57692"/>
    </ligand>
</feature>
<comment type="similarity">
    <text evidence="1 7">Belongs to the class-III pyridine nucleotide-disulfide oxidoreductase family.</text>
</comment>
<dbReference type="Proteomes" id="UP000243706">
    <property type="component" value="Chromosome 1"/>
</dbReference>
<comment type="catalytic activity">
    <reaction evidence="7">
        <text>NADP(+) + 2 CoA = CoA-disulfide + NADPH + H(+)</text>
        <dbReference type="Rhea" id="RHEA:14705"/>
        <dbReference type="ChEBI" id="CHEBI:15378"/>
        <dbReference type="ChEBI" id="CHEBI:57287"/>
        <dbReference type="ChEBI" id="CHEBI:57783"/>
        <dbReference type="ChEBI" id="CHEBI:58349"/>
        <dbReference type="ChEBI" id="CHEBI:62209"/>
        <dbReference type="EC" id="1.8.1.14"/>
    </reaction>
</comment>
<keyword evidence="13" id="KW-1185">Reference proteome</keyword>
<evidence type="ECO:0000256" key="1">
    <source>
        <dbReference type="ARBA" id="ARBA00009130"/>
    </source>
</evidence>
<evidence type="ECO:0000313" key="11">
    <source>
        <dbReference type="EMBL" id="SNW01065.1"/>
    </source>
</evidence>
<dbReference type="KEGG" id="smus:C7J88_10125"/>
<evidence type="ECO:0000259" key="8">
    <source>
        <dbReference type="Pfam" id="PF02852"/>
    </source>
</evidence>
<feature type="binding site" evidence="7">
    <location>
        <position position="73"/>
    </location>
    <ligand>
        <name>substrate</name>
    </ligand>
</feature>
<comment type="function">
    <text evidence="7">Catalyzes specifically the NADPH-dependent reduction of coenzyme A disulfide.</text>
</comment>
<evidence type="ECO:0000256" key="7">
    <source>
        <dbReference type="HAMAP-Rule" id="MF_01608"/>
    </source>
</evidence>
<evidence type="ECO:0000256" key="4">
    <source>
        <dbReference type="ARBA" id="ARBA00022857"/>
    </source>
</evidence>
<dbReference type="GO" id="GO:0050661">
    <property type="term" value="F:NADP binding"/>
    <property type="evidence" value="ECO:0007669"/>
    <property type="project" value="UniProtKB-UniRule"/>
</dbReference>
<keyword evidence="6 7" id="KW-0676">Redox-active center</keyword>
<organism evidence="11 12">
    <name type="scientific">Staphylococcus muscae</name>
    <dbReference type="NCBI Taxonomy" id="1294"/>
    <lineage>
        <taxon>Bacteria</taxon>
        <taxon>Bacillati</taxon>
        <taxon>Bacillota</taxon>
        <taxon>Bacilli</taxon>
        <taxon>Bacillales</taxon>
        <taxon>Staphylococcaceae</taxon>
        <taxon>Staphylococcus</taxon>
    </lineage>
</organism>
<comment type="subunit">
    <text evidence="7">Homodimer.</text>
</comment>
<dbReference type="Gene3D" id="3.50.50.60">
    <property type="entry name" value="FAD/NAD(P)-binding domain"/>
    <property type="match status" value="3"/>
</dbReference>
<dbReference type="EMBL" id="LT906464">
    <property type="protein sequence ID" value="SNW01065.1"/>
    <property type="molecule type" value="Genomic_DNA"/>
</dbReference>
<reference evidence="10" key="4">
    <citation type="submission" date="2024-05" db="EMBL/GenBank/DDBJ databases">
        <authorList>
            <person name="Sun Q."/>
            <person name="Sedlacek I."/>
        </authorList>
    </citation>
    <scope>NUCLEOTIDE SEQUENCE</scope>
    <source>
        <strain evidence="10">CCM 4175</strain>
    </source>
</reference>
<feature type="binding site" evidence="7">
    <location>
        <begin position="269"/>
        <end position="279"/>
    </location>
    <ligand>
        <name>FAD</name>
        <dbReference type="ChEBI" id="CHEBI:57692"/>
    </ligand>
</feature>
<evidence type="ECO:0000256" key="3">
    <source>
        <dbReference type="ARBA" id="ARBA00022827"/>
    </source>
</evidence>
<dbReference type="GO" id="GO:0050451">
    <property type="term" value="F:CoA-disulfide reductase (NADPH) activity"/>
    <property type="evidence" value="ECO:0007669"/>
    <property type="project" value="UniProtKB-UniRule"/>
</dbReference>
<feature type="binding site" evidence="7">
    <location>
        <position position="44"/>
    </location>
    <ligand>
        <name>substrate</name>
    </ligand>
</feature>
<reference evidence="13" key="3">
    <citation type="journal article" date="2019" name="Int. J. Syst. Evol. Microbiol.">
        <title>The Global Catalogue of Microorganisms (GCM) 10K type strain sequencing project: providing services to taxonomists for standard genome sequencing and annotation.</title>
        <authorList>
            <consortium name="The Broad Institute Genomics Platform"/>
            <consortium name="The Broad Institute Genome Sequencing Center for Infectious Disease"/>
            <person name="Wu L."/>
            <person name="Ma J."/>
        </authorList>
    </citation>
    <scope>NUCLEOTIDE SEQUENCE [LARGE SCALE GENOMIC DNA]</scope>
    <source>
        <strain evidence="13">CCM 4175</strain>
    </source>
</reference>
<feature type="binding site" evidence="7">
    <location>
        <position position="41"/>
    </location>
    <ligand>
        <name>substrate</name>
    </ligand>
</feature>
<dbReference type="InterPro" id="IPR023536">
    <property type="entry name" value="CoA_disulphide_reductase_staph"/>
</dbReference>
<evidence type="ECO:0000313" key="13">
    <source>
        <dbReference type="Proteomes" id="UP000652995"/>
    </source>
</evidence>
<dbReference type="GO" id="GO:0050660">
    <property type="term" value="F:flavin adenine dinucleotide binding"/>
    <property type="evidence" value="ECO:0007669"/>
    <property type="project" value="UniProtKB-UniRule"/>
</dbReference>
<evidence type="ECO:0000256" key="2">
    <source>
        <dbReference type="ARBA" id="ARBA00022630"/>
    </source>
</evidence>
<dbReference type="RefSeq" id="WP_095115929.1">
    <property type="nucleotide sequence ID" value="NZ_BMCB01000007.1"/>
</dbReference>
<protein>
    <recommendedName>
        <fullName evidence="7">Coenzyme A disulfide reductase</fullName>
        <shortName evidence="7">CoA-disulfide reductase</shortName>
        <shortName evidence="7">CoADR</shortName>
        <ecNumber evidence="7">1.8.1.14</ecNumber>
    </recommendedName>
</protein>
<feature type="active site" description="Nucleophile" evidence="7">
    <location>
        <position position="45"/>
    </location>
</feature>
<comment type="domain">
    <text evidence="7">Contains 2 FAD binding domains and a single NADPH binding domain.</text>
</comment>
<gene>
    <name evidence="7 11" type="primary">cdr</name>
    <name evidence="10" type="ORF">GCM10007183_14160</name>
    <name evidence="11" type="ORF">SAMEA4412661_00610</name>
</gene>
<accession>A0A240BZG9</accession>
<dbReference type="PANTHER" id="PTHR43429">
    <property type="entry name" value="PYRIDINE NUCLEOTIDE-DISULFIDE OXIDOREDUCTASE DOMAIN-CONTAINING"/>
    <property type="match status" value="1"/>
</dbReference>
<dbReference type="Proteomes" id="UP000652995">
    <property type="component" value="Unassembled WGS sequence"/>
</dbReference>
<dbReference type="NCBIfam" id="NF010037">
    <property type="entry name" value="PRK13512.1"/>
    <property type="match status" value="1"/>
</dbReference>
<dbReference type="NCBIfam" id="TIGR03385">
    <property type="entry name" value="CoA_CoA_reduc"/>
    <property type="match status" value="1"/>
</dbReference>
<dbReference type="AlphaFoldDB" id="A0A240BZG9"/>
<name>A0A240BZG9_9STAP</name>
<dbReference type="SUPFAM" id="SSF55424">
    <property type="entry name" value="FAD/NAD-linked reductases, dimerisation (C-terminal) domain"/>
    <property type="match status" value="1"/>
</dbReference>
<comment type="cofactor">
    <cofactor evidence="7">
        <name>FAD</name>
        <dbReference type="ChEBI" id="CHEBI:57692"/>
    </cofactor>
    <text evidence="7">Binds 1 FAD per subunit.</text>
</comment>
<feature type="binding site" evidence="7">
    <location>
        <position position="421"/>
    </location>
    <ligand>
        <name>FAD</name>
        <dbReference type="ChEBI" id="CHEBI:57692"/>
    </ligand>
</feature>
<feature type="active site" description="Redox-active" evidence="7">
    <location>
        <position position="45"/>
    </location>
</feature>
<dbReference type="EMBL" id="BMCB01000007">
    <property type="protein sequence ID" value="GGA91130.1"/>
    <property type="molecule type" value="Genomic_DNA"/>
</dbReference>
<sequence length="441" mass="49265">MSKQKIIVVGAVAGGATSASQIRRLDPDSDITVYEKDRYMSFVNCGLPYYLGNVVESREQLLPMTPEKFKQKKNITVKLQHEVVSVNTKSQTIEIKDHTTGKLVKDNYDILVLSPGARARHLDFDVPHLFTLRNMEDTDAIEDYITTNQVKNVLLIGAGYVSLELLENMYERGLSPTLIHRSEAINKLMDQDMNAVILSELDKRNIPYRLNEEVVSINDHTVTFKSGAVEDYDMIIAGVGVLPNSEFIQSSGIEIDDKGYVPVNNRFQTNIPNVYAVGDIATNHYRHVDLPAHVPLAWGAHRGASIIAEQIAGNKDVVFQGFVGASIVKFFDYTLASSGVSLKDLEQFDYDMVEVKNGTHAGYYPNNTSVHLRAYYDKTSRRLLRAAAVGITGVDKRIDVLSMAMMHRATIDDLTAFEVAYAPPYSHPKDLINMLGYKARQ</sequence>
<dbReference type="InterPro" id="IPR017758">
    <property type="entry name" value="CoA_disulphide_reductase"/>
</dbReference>
<feature type="domain" description="FAD/NAD(P)-binding" evidence="9">
    <location>
        <begin position="5"/>
        <end position="288"/>
    </location>
</feature>
<evidence type="ECO:0000256" key="6">
    <source>
        <dbReference type="ARBA" id="ARBA00023284"/>
    </source>
</evidence>
<dbReference type="InterPro" id="IPR004099">
    <property type="entry name" value="Pyr_nucl-diS_OxRdtase_dimer"/>
</dbReference>
<dbReference type="GO" id="GO:0003756">
    <property type="term" value="F:protein disulfide isomerase activity"/>
    <property type="evidence" value="ECO:0007669"/>
    <property type="project" value="UniProtKB-UniRule"/>
</dbReference>
<dbReference type="InterPro" id="IPR023753">
    <property type="entry name" value="FAD/NAD-binding_dom"/>
</dbReference>
<evidence type="ECO:0000256" key="5">
    <source>
        <dbReference type="ARBA" id="ARBA00023002"/>
    </source>
</evidence>
<feature type="binding site" evidence="7">
    <location>
        <position position="21"/>
    </location>
    <ligand>
        <name>substrate</name>
    </ligand>
</feature>
<feature type="binding site" evidence="7">
    <location>
        <begin position="153"/>
        <end position="168"/>
    </location>
    <ligand>
        <name>NADP(+)</name>
        <dbReference type="ChEBI" id="CHEBI:58349"/>
    </ligand>
</feature>
<dbReference type="InterPro" id="IPR016156">
    <property type="entry name" value="FAD/NAD-linked_Rdtase_dimer_sf"/>
</dbReference>
<dbReference type="InterPro" id="IPR050260">
    <property type="entry name" value="FAD-bd_OxRdtase"/>
</dbReference>
<feature type="binding site" evidence="7">
    <location>
        <position position="17"/>
    </location>
    <ligand>
        <name>substrate</name>
    </ligand>
</feature>
<feature type="binding site" evidence="7">
    <location>
        <position position="301"/>
    </location>
    <ligand>
        <name>substrate</name>
    </ligand>
</feature>